<accession>B9E7R5</accession>
<dbReference type="STRING" id="458233.MCCL_1526"/>
<dbReference type="OrthoDB" id="9765386at2"/>
<evidence type="ECO:0000313" key="2">
    <source>
        <dbReference type="Proteomes" id="UP000001383"/>
    </source>
</evidence>
<dbReference type="RefSeq" id="WP_012657431.1">
    <property type="nucleotide sequence ID" value="NC_011999.1"/>
</dbReference>
<dbReference type="InterPro" id="IPR006944">
    <property type="entry name" value="Phage/GTA_portal"/>
</dbReference>
<dbReference type="Pfam" id="PF04860">
    <property type="entry name" value="Phage_portal"/>
    <property type="match status" value="1"/>
</dbReference>
<sequence length="413" mass="46687">MNFFRSLNLTPTNYEPETIEKDMRAFMNVIKNDDVEGINFNGVKALNNSDVATAINMIATDIAGLKITTVDGSDDDLLELLNIKPNKYMTGYALKYSSISNMILCGNAYVEIIRNELGRAIRLEFLSNDNVKVKIAKDENYITRIFYEVKRNKGDDYREVSSEDMMHFKTLSIDGIVGRSPLKSLNIDLNIDNYSKKLLDNFFKNGTHTGGILTAKGESLSKEEKDIVRAEWQKQNAGLGKSSQVIVLDEDFEYKKLEVDTEIIKLVNSNNNSKIAVAQVLGIPLHKMGLSTSNMDLAQLNQDYLISTLKQYLDIILSELHKLDSNKTIKFDFNVDEYKNLDPKVLNETVKTQHELGLISVDEGREKLGYKPLNNDVGDKHITNLNFVNSKIVDEYQMNKSNLKGGENNDNRA</sequence>
<dbReference type="eggNOG" id="COG4695">
    <property type="taxonomic scope" value="Bacteria"/>
</dbReference>
<dbReference type="HOGENOM" id="CLU_033789_8_0_9"/>
<dbReference type="NCBIfam" id="TIGR01537">
    <property type="entry name" value="portal_HK97"/>
    <property type="match status" value="1"/>
</dbReference>
<proteinExistence type="predicted"/>
<dbReference type="EMBL" id="AP009484">
    <property type="protein sequence ID" value="BAH18233.1"/>
    <property type="molecule type" value="Genomic_DNA"/>
</dbReference>
<name>B9E7R5_MACCJ</name>
<gene>
    <name evidence="1" type="ordered locus">MCCL_1526</name>
</gene>
<dbReference type="KEGG" id="mcl:MCCL_1526"/>
<organism evidence="1 2">
    <name type="scientific">Macrococcus caseolyticus (strain JCSC5402)</name>
    <name type="common">Macrococcoides caseolyticum</name>
    <dbReference type="NCBI Taxonomy" id="458233"/>
    <lineage>
        <taxon>Bacteria</taxon>
        <taxon>Bacillati</taxon>
        <taxon>Bacillota</taxon>
        <taxon>Bacilli</taxon>
        <taxon>Bacillales</taxon>
        <taxon>Staphylococcaceae</taxon>
        <taxon>Macrococcoides</taxon>
    </lineage>
</organism>
<dbReference type="Proteomes" id="UP000001383">
    <property type="component" value="Chromosome"/>
</dbReference>
<dbReference type="InterPro" id="IPR006427">
    <property type="entry name" value="Portal_HK97"/>
</dbReference>
<evidence type="ECO:0000313" key="1">
    <source>
        <dbReference type="EMBL" id="BAH18233.1"/>
    </source>
</evidence>
<evidence type="ECO:0008006" key="3">
    <source>
        <dbReference type="Google" id="ProtNLM"/>
    </source>
</evidence>
<dbReference type="AlphaFoldDB" id="B9E7R5"/>
<protein>
    <recommendedName>
        <fullName evidence="3">Phage portal protein</fullName>
    </recommendedName>
</protein>
<reference evidence="1 2" key="1">
    <citation type="journal article" date="2009" name="J. Bacteriol.">
        <title>Complete genome sequence of Macrococcus caseolyticus strain JCSCS5402, reflecting the ancestral genome of the human-pathogenic staphylococci.</title>
        <authorList>
            <person name="Baba T."/>
            <person name="Kuwahara-Arai K."/>
            <person name="Uchiyama I."/>
            <person name="Takeuchi F."/>
            <person name="Ito T."/>
            <person name="Hiramatsu K."/>
        </authorList>
    </citation>
    <scope>NUCLEOTIDE SEQUENCE [LARGE SCALE GENOMIC DNA]</scope>
    <source>
        <strain evidence="1 2">JCSC5402</strain>
    </source>
</reference>